<dbReference type="EMBL" id="QJSQ01000002">
    <property type="protein sequence ID" value="PYE27657.1"/>
    <property type="molecule type" value="Genomic_DNA"/>
</dbReference>
<dbReference type="Proteomes" id="UP000533533">
    <property type="component" value="Unassembled WGS sequence"/>
</dbReference>
<evidence type="ECO:0000313" key="1">
    <source>
        <dbReference type="EMBL" id="MBB2928971.1"/>
    </source>
</evidence>
<keyword evidence="4" id="KW-1185">Reference proteome</keyword>
<dbReference type="EMBL" id="JACHVZ010000008">
    <property type="protein sequence ID" value="MBB2928971.1"/>
    <property type="molecule type" value="Genomic_DNA"/>
</dbReference>
<gene>
    <name evidence="2" type="ORF">C7410_102340</name>
    <name evidence="1" type="ORF">FHX59_003402</name>
</gene>
<evidence type="ECO:0000313" key="2">
    <source>
        <dbReference type="EMBL" id="PYE27657.1"/>
    </source>
</evidence>
<accession>A0A2U1AGM9</accession>
<comment type="caution">
    <text evidence="2">The sequence shown here is derived from an EMBL/GenBank/DDBJ whole genome shotgun (WGS) entry which is preliminary data.</text>
</comment>
<organism evidence="2 3">
    <name type="scientific">Paraburkholderia silvatlantica</name>
    <dbReference type="NCBI Taxonomy" id="321895"/>
    <lineage>
        <taxon>Bacteria</taxon>
        <taxon>Pseudomonadati</taxon>
        <taxon>Pseudomonadota</taxon>
        <taxon>Betaproteobacteria</taxon>
        <taxon>Burkholderiales</taxon>
        <taxon>Burkholderiaceae</taxon>
        <taxon>Paraburkholderia</taxon>
    </lineage>
</organism>
<dbReference type="AlphaFoldDB" id="A0A2U1AGM9"/>
<evidence type="ECO:0000313" key="4">
    <source>
        <dbReference type="Proteomes" id="UP000533533"/>
    </source>
</evidence>
<dbReference type="RefSeq" id="WP_258365415.1">
    <property type="nucleotide sequence ID" value="NZ_JACHVZ010000008.1"/>
</dbReference>
<dbReference type="Proteomes" id="UP000247772">
    <property type="component" value="Unassembled WGS sequence"/>
</dbReference>
<proteinExistence type="predicted"/>
<reference evidence="2 3" key="1">
    <citation type="submission" date="2018-06" db="EMBL/GenBank/DDBJ databases">
        <title>Genomic Encyclopedia of Type Strains, Phase IV (KMG-V): Genome sequencing to study the core and pangenomes of soil and plant-associated prokaryotes.</title>
        <authorList>
            <person name="Whitman W."/>
        </authorList>
    </citation>
    <scope>NUCLEOTIDE SEQUENCE [LARGE SCALE GENOMIC DNA]</scope>
    <source>
        <strain evidence="2 3">SRCL-318</strain>
        <strain evidence="1 4">SRMrh-85</strain>
    </source>
</reference>
<sequence length="43" mass="4747">MLTSSLLLLGVAAVLGQVAWTRARARASLQPVRVRATQPRQFR</sequence>
<evidence type="ECO:0000313" key="3">
    <source>
        <dbReference type="Proteomes" id="UP000247772"/>
    </source>
</evidence>
<protein>
    <submittedName>
        <fullName evidence="2">Uncharacterized protein</fullName>
    </submittedName>
</protein>
<name>A0A2U1AGM9_9BURK</name>